<evidence type="ECO:0000256" key="8">
    <source>
        <dbReference type="RuleBase" id="RU004005"/>
    </source>
</evidence>
<comment type="caution">
    <text evidence="11">The sequence shown here is derived from an EMBL/GenBank/DDBJ whole genome shotgun (WGS) entry which is preliminary data.</text>
</comment>
<comment type="subunit">
    <text evidence="7 9">Part of the 50S ribosomal subunit.</text>
</comment>
<evidence type="ECO:0000256" key="5">
    <source>
        <dbReference type="ARBA" id="ARBA00023274"/>
    </source>
</evidence>
<keyword evidence="3 7" id="KW-0694">RNA-binding</keyword>
<comment type="similarity">
    <text evidence="1 7 8">Belongs to the universal ribosomal protein uL22 family.</text>
</comment>
<dbReference type="InterPro" id="IPR047867">
    <property type="entry name" value="Ribosomal_uL22_bac/org-type"/>
</dbReference>
<organism evidence="11 12">
    <name type="scientific">Candidatus Blackburnbacteria bacterium RIFCSPLOWO2_01_FULL_40_20</name>
    <dbReference type="NCBI Taxonomy" id="1797519"/>
    <lineage>
        <taxon>Bacteria</taxon>
        <taxon>Candidatus Blackburniibacteriota</taxon>
    </lineage>
</organism>
<comment type="function">
    <text evidence="7 10">This protein binds specifically to 23S rRNA; its binding is stimulated by other ribosomal proteins, e.g., L4, L17, and L20. It is important during the early stages of 50S assembly. It makes multiple contacts with different domains of the 23S rRNA in the assembled 50S subunit and ribosome.</text>
</comment>
<keyword evidence="2 7" id="KW-0699">rRNA-binding</keyword>
<accession>A0A1G1VCW0</accession>
<keyword evidence="4 7" id="KW-0689">Ribosomal protein</keyword>
<dbReference type="GO" id="GO:0006412">
    <property type="term" value="P:translation"/>
    <property type="evidence" value="ECO:0007669"/>
    <property type="project" value="UniProtKB-UniRule"/>
</dbReference>
<comment type="function">
    <text evidence="7">The globular domain of the protein is located near the polypeptide exit tunnel on the outside of the subunit, while an extended beta-hairpin is found that lines the wall of the exit tunnel in the center of the 70S ribosome.</text>
</comment>
<evidence type="ECO:0000313" key="12">
    <source>
        <dbReference type="Proteomes" id="UP000178659"/>
    </source>
</evidence>
<dbReference type="HAMAP" id="MF_01331_B">
    <property type="entry name" value="Ribosomal_uL22_B"/>
    <property type="match status" value="1"/>
</dbReference>
<dbReference type="InterPro" id="IPR001063">
    <property type="entry name" value="Ribosomal_uL22"/>
</dbReference>
<protein>
    <recommendedName>
        <fullName evidence="6 7">Large ribosomal subunit protein uL22</fullName>
    </recommendedName>
</protein>
<dbReference type="CDD" id="cd00336">
    <property type="entry name" value="Ribosomal_L22"/>
    <property type="match status" value="1"/>
</dbReference>
<evidence type="ECO:0000256" key="4">
    <source>
        <dbReference type="ARBA" id="ARBA00022980"/>
    </source>
</evidence>
<evidence type="ECO:0000256" key="6">
    <source>
        <dbReference type="ARBA" id="ARBA00035207"/>
    </source>
</evidence>
<name>A0A1G1VCW0_9BACT</name>
<dbReference type="SUPFAM" id="SSF54843">
    <property type="entry name" value="Ribosomal protein L22"/>
    <property type="match status" value="1"/>
</dbReference>
<evidence type="ECO:0000256" key="10">
    <source>
        <dbReference type="RuleBase" id="RU004008"/>
    </source>
</evidence>
<gene>
    <name evidence="7" type="primary">rplV</name>
    <name evidence="11" type="ORF">A3A77_02520</name>
</gene>
<sequence length="116" mass="12873">MLIKAEQKYVRISPIKLREVANSVRGLKSPLKMIEYLEFVPKKASVPLAKAIKQAIANAKNNAGLSIDSLIVKELAISQGPTYKRGQIVARGRFHPIVKKTSHIRVILESTEKKGN</sequence>
<dbReference type="InterPro" id="IPR005727">
    <property type="entry name" value="Ribosomal_uL22_bac/chlpt-type"/>
</dbReference>
<dbReference type="AlphaFoldDB" id="A0A1G1VCW0"/>
<dbReference type="PANTHER" id="PTHR13501:SF8">
    <property type="entry name" value="LARGE RIBOSOMAL SUBUNIT PROTEIN UL22M"/>
    <property type="match status" value="1"/>
</dbReference>
<evidence type="ECO:0000256" key="7">
    <source>
        <dbReference type="HAMAP-Rule" id="MF_01331"/>
    </source>
</evidence>
<dbReference type="GO" id="GO:0022625">
    <property type="term" value="C:cytosolic large ribosomal subunit"/>
    <property type="evidence" value="ECO:0007669"/>
    <property type="project" value="TreeGrafter"/>
</dbReference>
<evidence type="ECO:0000256" key="3">
    <source>
        <dbReference type="ARBA" id="ARBA00022884"/>
    </source>
</evidence>
<evidence type="ECO:0000256" key="1">
    <source>
        <dbReference type="ARBA" id="ARBA00009451"/>
    </source>
</evidence>
<evidence type="ECO:0000256" key="2">
    <source>
        <dbReference type="ARBA" id="ARBA00022730"/>
    </source>
</evidence>
<dbReference type="Proteomes" id="UP000178659">
    <property type="component" value="Unassembled WGS sequence"/>
</dbReference>
<dbReference type="Gene3D" id="3.90.470.10">
    <property type="entry name" value="Ribosomal protein L22/L17"/>
    <property type="match status" value="1"/>
</dbReference>
<dbReference type="PANTHER" id="PTHR13501">
    <property type="entry name" value="CHLOROPLAST 50S RIBOSOMAL PROTEIN L22-RELATED"/>
    <property type="match status" value="1"/>
</dbReference>
<dbReference type="GO" id="GO:0019843">
    <property type="term" value="F:rRNA binding"/>
    <property type="evidence" value="ECO:0007669"/>
    <property type="project" value="UniProtKB-UniRule"/>
</dbReference>
<dbReference type="Pfam" id="PF00237">
    <property type="entry name" value="Ribosomal_L22"/>
    <property type="match status" value="1"/>
</dbReference>
<reference evidence="11 12" key="1">
    <citation type="journal article" date="2016" name="Nat. Commun.">
        <title>Thousands of microbial genomes shed light on interconnected biogeochemical processes in an aquifer system.</title>
        <authorList>
            <person name="Anantharaman K."/>
            <person name="Brown C.T."/>
            <person name="Hug L.A."/>
            <person name="Sharon I."/>
            <person name="Castelle C.J."/>
            <person name="Probst A.J."/>
            <person name="Thomas B.C."/>
            <person name="Singh A."/>
            <person name="Wilkins M.J."/>
            <person name="Karaoz U."/>
            <person name="Brodie E.L."/>
            <person name="Williams K.H."/>
            <person name="Hubbard S.S."/>
            <person name="Banfield J.F."/>
        </authorList>
    </citation>
    <scope>NUCLEOTIDE SEQUENCE [LARGE SCALE GENOMIC DNA]</scope>
</reference>
<dbReference type="InterPro" id="IPR036394">
    <property type="entry name" value="Ribosomal_uL22_sf"/>
</dbReference>
<evidence type="ECO:0000256" key="9">
    <source>
        <dbReference type="RuleBase" id="RU004006"/>
    </source>
</evidence>
<dbReference type="NCBIfam" id="TIGR01044">
    <property type="entry name" value="rplV_bact"/>
    <property type="match status" value="1"/>
</dbReference>
<dbReference type="GO" id="GO:0003735">
    <property type="term" value="F:structural constituent of ribosome"/>
    <property type="evidence" value="ECO:0007669"/>
    <property type="project" value="InterPro"/>
</dbReference>
<proteinExistence type="inferred from homology"/>
<keyword evidence="5 7" id="KW-0687">Ribonucleoprotein</keyword>
<evidence type="ECO:0000313" key="11">
    <source>
        <dbReference type="EMBL" id="OGY13280.1"/>
    </source>
</evidence>
<dbReference type="EMBL" id="MHCC01000017">
    <property type="protein sequence ID" value="OGY13280.1"/>
    <property type="molecule type" value="Genomic_DNA"/>
</dbReference>